<organism evidence="7 8">
    <name type="scientific">Luteolibacter soli</name>
    <dbReference type="NCBI Taxonomy" id="3135280"/>
    <lineage>
        <taxon>Bacteria</taxon>
        <taxon>Pseudomonadati</taxon>
        <taxon>Verrucomicrobiota</taxon>
        <taxon>Verrucomicrobiia</taxon>
        <taxon>Verrucomicrobiales</taxon>
        <taxon>Verrucomicrobiaceae</taxon>
        <taxon>Luteolibacter</taxon>
    </lineage>
</organism>
<dbReference type="EMBL" id="JBBUKT010000022">
    <property type="protein sequence ID" value="MEK7954484.1"/>
    <property type="molecule type" value="Genomic_DNA"/>
</dbReference>
<feature type="domain" description="Amine oxidase" evidence="6">
    <location>
        <begin position="18"/>
        <end position="492"/>
    </location>
</feature>
<keyword evidence="8" id="KW-1185">Reference proteome</keyword>
<keyword evidence="3 5" id="KW-0125">Carotenoid biosynthesis</keyword>
<dbReference type="NCBIfam" id="TIGR02734">
    <property type="entry name" value="crtI_fam"/>
    <property type="match status" value="1"/>
</dbReference>
<evidence type="ECO:0000256" key="1">
    <source>
        <dbReference type="ARBA" id="ARBA00004829"/>
    </source>
</evidence>
<reference evidence="7 8" key="1">
    <citation type="submission" date="2024-04" db="EMBL/GenBank/DDBJ databases">
        <title>Luteolibacter sp. isolated from soil.</title>
        <authorList>
            <person name="An J."/>
        </authorList>
    </citation>
    <scope>NUCLEOTIDE SEQUENCE [LARGE SCALE GENOMIC DNA]</scope>
    <source>
        <strain evidence="7 8">Y139</strain>
    </source>
</reference>
<proteinExistence type="inferred from homology"/>
<sequence>MSGIPPASKHVIVIGAGLGGISAAISLAQSGYRVSIFEKNDQIGGKLNVLRKGGYTFDLGPSILTLPHIFERLFERSGKRMSDYITIQPVRPHWRNFFEDGVSIDLHPDPAVMAEEAAKAGEDPAAVERFLAYSSRLFDLVDEGYFQKGLDTAKDFSEHYGFFQFPKFDFFRTMHGGVSRHLKSAKMRDIFDYFIKYVGSSAYQAPAFMNCLPAIQFRFDLWYVPGGLYGIAEGLGRLMDELGISVNLGSAVKEIRRDGSRVTGIVHADGSFQPADIVVSNMEVIPAYAELLGEDERFMNSLSRYEPACSGLILELGLDTTYPQLAHHNFFFSSDQKAHFRAVFKERRLPDDPTIYLVAAGRSDPTVAPDGCDTLKILPHIPYIDEERPLGPDDYQAFKERVLDKLERMGLRDLRKHVVVEHLWTPHDIREQYKSNKGSIYGVVSDRLKNFAFKAPKQSTRYPNLFFVGGSVNPGGGMPMVVQCGQNVSAKIVEWDRN</sequence>
<dbReference type="EC" id="1.-.-.-" evidence="7"/>
<dbReference type="PANTHER" id="PTHR43734:SF7">
    <property type="entry name" value="4,4'-DIAPONEUROSPORENE OXYGENASE"/>
    <property type="match status" value="1"/>
</dbReference>
<dbReference type="PRINTS" id="PR00419">
    <property type="entry name" value="ADXRDTASE"/>
</dbReference>
<dbReference type="SUPFAM" id="SSF51905">
    <property type="entry name" value="FAD/NAD(P)-binding domain"/>
    <property type="match status" value="1"/>
</dbReference>
<protein>
    <submittedName>
        <fullName evidence="7">Phytoene desaturase family protein</fullName>
        <ecNumber evidence="7">1.-.-.-</ecNumber>
    </submittedName>
</protein>
<dbReference type="Pfam" id="PF01593">
    <property type="entry name" value="Amino_oxidase"/>
    <property type="match status" value="1"/>
</dbReference>
<evidence type="ECO:0000256" key="2">
    <source>
        <dbReference type="ARBA" id="ARBA00006046"/>
    </source>
</evidence>
<comment type="similarity">
    <text evidence="2 5">Belongs to the carotenoid/retinoid oxidoreductase family.</text>
</comment>
<dbReference type="PANTHER" id="PTHR43734">
    <property type="entry name" value="PHYTOENE DESATURASE"/>
    <property type="match status" value="1"/>
</dbReference>
<evidence type="ECO:0000259" key="6">
    <source>
        <dbReference type="Pfam" id="PF01593"/>
    </source>
</evidence>
<evidence type="ECO:0000313" key="8">
    <source>
        <dbReference type="Proteomes" id="UP001371305"/>
    </source>
</evidence>
<evidence type="ECO:0000313" key="7">
    <source>
        <dbReference type="EMBL" id="MEK7954484.1"/>
    </source>
</evidence>
<dbReference type="RefSeq" id="WP_341408255.1">
    <property type="nucleotide sequence ID" value="NZ_JBBUKT010000022.1"/>
</dbReference>
<name>A0ABU9B5I6_9BACT</name>
<dbReference type="InterPro" id="IPR036188">
    <property type="entry name" value="FAD/NAD-bd_sf"/>
</dbReference>
<evidence type="ECO:0000256" key="3">
    <source>
        <dbReference type="ARBA" id="ARBA00022746"/>
    </source>
</evidence>
<dbReference type="GO" id="GO:0016491">
    <property type="term" value="F:oxidoreductase activity"/>
    <property type="evidence" value="ECO:0007669"/>
    <property type="project" value="UniProtKB-KW"/>
</dbReference>
<dbReference type="Gene3D" id="3.50.50.60">
    <property type="entry name" value="FAD/NAD(P)-binding domain"/>
    <property type="match status" value="2"/>
</dbReference>
<gene>
    <name evidence="7" type="primary">crtI</name>
    <name evidence="7" type="ORF">WKV53_28465</name>
</gene>
<keyword evidence="4 5" id="KW-0560">Oxidoreductase</keyword>
<evidence type="ECO:0000256" key="5">
    <source>
        <dbReference type="RuleBase" id="RU362075"/>
    </source>
</evidence>
<comment type="caution">
    <text evidence="7">The sequence shown here is derived from an EMBL/GenBank/DDBJ whole genome shotgun (WGS) entry which is preliminary data.</text>
</comment>
<comment type="pathway">
    <text evidence="1 5">Carotenoid biosynthesis.</text>
</comment>
<evidence type="ECO:0000256" key="4">
    <source>
        <dbReference type="ARBA" id="ARBA00023002"/>
    </source>
</evidence>
<dbReference type="Proteomes" id="UP001371305">
    <property type="component" value="Unassembled WGS sequence"/>
</dbReference>
<accession>A0ABU9B5I6</accession>
<dbReference type="InterPro" id="IPR014105">
    <property type="entry name" value="Carotenoid/retinoid_OxRdtase"/>
</dbReference>
<dbReference type="InterPro" id="IPR002937">
    <property type="entry name" value="Amino_oxidase"/>
</dbReference>